<dbReference type="PANTHER" id="PTHR11712:SF336">
    <property type="entry name" value="3-OXOACYL-[ACYL-CARRIER-PROTEIN] SYNTHASE, MITOCHONDRIAL"/>
    <property type="match status" value="1"/>
</dbReference>
<name>B8I8K6_RUMCH</name>
<keyword evidence="2 3" id="KW-0808">Transferase</keyword>
<dbReference type="InterPro" id="IPR016039">
    <property type="entry name" value="Thiolase-like"/>
</dbReference>
<protein>
    <submittedName>
        <fullName evidence="5">Beta-ketoacyl synthase</fullName>
    </submittedName>
</protein>
<dbReference type="Pfam" id="PF02801">
    <property type="entry name" value="Ketoacyl-synt_C"/>
    <property type="match status" value="1"/>
</dbReference>
<evidence type="ECO:0000256" key="2">
    <source>
        <dbReference type="ARBA" id="ARBA00022679"/>
    </source>
</evidence>
<gene>
    <name evidence="5" type="ordered locus">Ccel_0867</name>
</gene>
<evidence type="ECO:0000313" key="5">
    <source>
        <dbReference type="EMBL" id="ACL75239.1"/>
    </source>
</evidence>
<evidence type="ECO:0000256" key="3">
    <source>
        <dbReference type="RuleBase" id="RU003694"/>
    </source>
</evidence>
<accession>B8I8K6</accession>
<dbReference type="HOGENOM" id="CLU_668928_0_0_9"/>
<dbReference type="RefSeq" id="WP_015924399.1">
    <property type="nucleotide sequence ID" value="NC_011898.1"/>
</dbReference>
<dbReference type="PANTHER" id="PTHR11712">
    <property type="entry name" value="POLYKETIDE SYNTHASE-RELATED"/>
    <property type="match status" value="1"/>
</dbReference>
<dbReference type="InterPro" id="IPR000794">
    <property type="entry name" value="Beta-ketoacyl_synthase"/>
</dbReference>
<dbReference type="Proteomes" id="UP000001349">
    <property type="component" value="Chromosome"/>
</dbReference>
<proteinExistence type="inferred from homology"/>
<dbReference type="Gene3D" id="3.40.47.10">
    <property type="match status" value="2"/>
</dbReference>
<reference evidence="5 6" key="1">
    <citation type="submission" date="2009-01" db="EMBL/GenBank/DDBJ databases">
        <title>Complete sequence of Clostridium cellulolyticum H10.</title>
        <authorList>
            <consortium name="US DOE Joint Genome Institute"/>
            <person name="Lucas S."/>
            <person name="Copeland A."/>
            <person name="Lapidus A."/>
            <person name="Glavina del Rio T."/>
            <person name="Dalin E."/>
            <person name="Tice H."/>
            <person name="Bruce D."/>
            <person name="Goodwin L."/>
            <person name="Pitluck S."/>
            <person name="Chertkov O."/>
            <person name="Saunders E."/>
            <person name="Brettin T."/>
            <person name="Detter J.C."/>
            <person name="Han C."/>
            <person name="Larimer F."/>
            <person name="Land M."/>
            <person name="Hauser L."/>
            <person name="Kyrpides N."/>
            <person name="Ivanova N."/>
            <person name="Zhou J."/>
            <person name="Richardson P."/>
        </authorList>
    </citation>
    <scope>NUCLEOTIDE SEQUENCE [LARGE SCALE GENOMIC DNA]</scope>
    <source>
        <strain evidence="6">ATCC 35319 / DSM 5812 / JCM 6584 / H10</strain>
    </source>
</reference>
<evidence type="ECO:0000256" key="1">
    <source>
        <dbReference type="ARBA" id="ARBA00008467"/>
    </source>
</evidence>
<dbReference type="eggNOG" id="COG0304">
    <property type="taxonomic scope" value="Bacteria"/>
</dbReference>
<dbReference type="Pfam" id="PF00109">
    <property type="entry name" value="ketoacyl-synt"/>
    <property type="match status" value="1"/>
</dbReference>
<dbReference type="STRING" id="394503.Ccel_0867"/>
<dbReference type="InterPro" id="IPR020841">
    <property type="entry name" value="PKS_Beta-ketoAc_synthase_dom"/>
</dbReference>
<evidence type="ECO:0000313" key="6">
    <source>
        <dbReference type="Proteomes" id="UP000001349"/>
    </source>
</evidence>
<dbReference type="GO" id="GO:0004315">
    <property type="term" value="F:3-oxoacyl-[acyl-carrier-protein] synthase activity"/>
    <property type="evidence" value="ECO:0007669"/>
    <property type="project" value="TreeGrafter"/>
</dbReference>
<feature type="domain" description="Ketosynthase family 3 (KS3)" evidence="4">
    <location>
        <begin position="1"/>
        <end position="419"/>
    </location>
</feature>
<dbReference type="GO" id="GO:0005829">
    <property type="term" value="C:cytosol"/>
    <property type="evidence" value="ECO:0007669"/>
    <property type="project" value="TreeGrafter"/>
</dbReference>
<sequence length="423" mass="47153">MKKVVITGMSLMSILANDKKGHQDIIKLDQMPENKFPISYWDNYFDGEVGSIPFFEPKEFIKNPKSIKFMSRQTILGCTAVAQVIRDAEIDDNQLQKKQFENSLIWGAGVSDSIFPLLPAVIDCIRDDGCIDYKSLGEDGYRNLPPLWILKKLPNTTAGQISVQNCIRGLNYTVVNGPLSGILAFSMAFEHIQSCRSNFTICGAAEERTHSDYIYYLKEKGVISLSTNGLMPFDEQSDGGYIAEGASAFILEDEDSACERGARVYAQVLACSNRYLPHFTDSGYEYAALKFEKCMRTALENAGITAEDIDFIQTSACGDKRLDFPEALAIRSIFGNKVPITSCSSYSGYTLGASGVVSLSYAIMQMEQNLVLPMRKTENKFLEDELNYVVERLQRHKNNYVLINSFSYMGDACSVVLKRGGVK</sequence>
<dbReference type="SUPFAM" id="SSF53901">
    <property type="entry name" value="Thiolase-like"/>
    <property type="match status" value="2"/>
</dbReference>
<dbReference type="InterPro" id="IPR014031">
    <property type="entry name" value="Ketoacyl_synth_C"/>
</dbReference>
<evidence type="ECO:0000259" key="4">
    <source>
        <dbReference type="PROSITE" id="PS52004"/>
    </source>
</evidence>
<dbReference type="GO" id="GO:0006633">
    <property type="term" value="P:fatty acid biosynthetic process"/>
    <property type="evidence" value="ECO:0007669"/>
    <property type="project" value="TreeGrafter"/>
</dbReference>
<organism evidence="5 6">
    <name type="scientific">Ruminiclostridium cellulolyticum (strain ATCC 35319 / DSM 5812 / JCM 6584 / H10)</name>
    <name type="common">Clostridium cellulolyticum</name>
    <dbReference type="NCBI Taxonomy" id="394503"/>
    <lineage>
        <taxon>Bacteria</taxon>
        <taxon>Bacillati</taxon>
        <taxon>Bacillota</taxon>
        <taxon>Clostridia</taxon>
        <taxon>Eubacteriales</taxon>
        <taxon>Oscillospiraceae</taxon>
        <taxon>Ruminiclostridium</taxon>
    </lineage>
</organism>
<comment type="similarity">
    <text evidence="1 3">Belongs to the thiolase-like superfamily. Beta-ketoacyl-ACP synthases family.</text>
</comment>
<dbReference type="EMBL" id="CP001348">
    <property type="protein sequence ID" value="ACL75239.1"/>
    <property type="molecule type" value="Genomic_DNA"/>
</dbReference>
<keyword evidence="6" id="KW-1185">Reference proteome</keyword>
<dbReference type="PROSITE" id="PS52004">
    <property type="entry name" value="KS3_2"/>
    <property type="match status" value="1"/>
</dbReference>
<dbReference type="InterPro" id="IPR014030">
    <property type="entry name" value="Ketoacyl_synth_N"/>
</dbReference>
<dbReference type="KEGG" id="cce:Ccel_0867"/>
<dbReference type="AlphaFoldDB" id="B8I8K6"/>